<dbReference type="GO" id="GO:0055085">
    <property type="term" value="P:transmembrane transport"/>
    <property type="evidence" value="ECO:0007669"/>
    <property type="project" value="InterPro"/>
</dbReference>
<organism evidence="8 9">
    <name type="scientific">Penaeus vannamei</name>
    <name type="common">Whiteleg shrimp</name>
    <name type="synonym">Litopenaeus vannamei</name>
    <dbReference type="NCBI Taxonomy" id="6689"/>
    <lineage>
        <taxon>Eukaryota</taxon>
        <taxon>Metazoa</taxon>
        <taxon>Ecdysozoa</taxon>
        <taxon>Arthropoda</taxon>
        <taxon>Crustacea</taxon>
        <taxon>Multicrustacea</taxon>
        <taxon>Malacostraca</taxon>
        <taxon>Eumalacostraca</taxon>
        <taxon>Eucarida</taxon>
        <taxon>Decapoda</taxon>
        <taxon>Dendrobranchiata</taxon>
        <taxon>Penaeoidea</taxon>
        <taxon>Penaeidae</taxon>
        <taxon>Penaeus</taxon>
    </lineage>
</organism>
<keyword evidence="4 6" id="KW-0472">Membrane</keyword>
<dbReference type="InterPro" id="IPR036513">
    <property type="entry name" value="STAS_dom_sf"/>
</dbReference>
<dbReference type="PANTHER" id="PTHR11814">
    <property type="entry name" value="SULFATE TRANSPORTER"/>
    <property type="match status" value="1"/>
</dbReference>
<dbReference type="SUPFAM" id="SSF52091">
    <property type="entry name" value="SpoIIaa-like"/>
    <property type="match status" value="1"/>
</dbReference>
<evidence type="ECO:0000256" key="5">
    <source>
        <dbReference type="SAM" id="MobiDB-lite"/>
    </source>
</evidence>
<accession>A0A3R7QDQ3</accession>
<dbReference type="OrthoDB" id="7365796at2759"/>
<feature type="region of interest" description="Disordered" evidence="5">
    <location>
        <begin position="765"/>
        <end position="795"/>
    </location>
</feature>
<feature type="transmembrane region" description="Helical" evidence="6">
    <location>
        <begin position="569"/>
        <end position="588"/>
    </location>
</feature>
<dbReference type="AlphaFoldDB" id="A0A3R7QDQ3"/>
<gene>
    <name evidence="8" type="ORF">C7M84_006049</name>
</gene>
<comment type="subcellular location">
    <subcellularLocation>
        <location evidence="1">Membrane</location>
        <topology evidence="1">Multi-pass membrane protein</topology>
    </subcellularLocation>
</comment>
<evidence type="ECO:0000256" key="2">
    <source>
        <dbReference type="ARBA" id="ARBA00022692"/>
    </source>
</evidence>
<dbReference type="Pfam" id="PF00916">
    <property type="entry name" value="Sulfate_transp"/>
    <property type="match status" value="1"/>
</dbReference>
<dbReference type="STRING" id="6689.A0A3R7QDQ3"/>
<dbReference type="PROSITE" id="PS50801">
    <property type="entry name" value="STAS"/>
    <property type="match status" value="1"/>
</dbReference>
<evidence type="ECO:0000313" key="8">
    <source>
        <dbReference type="EMBL" id="ROT75400.1"/>
    </source>
</evidence>
<keyword evidence="2 6" id="KW-0812">Transmembrane</keyword>
<proteinExistence type="predicted"/>
<protein>
    <submittedName>
        <fullName evidence="8">Putative solute carrier family 26 member 10 isoform X1</fullName>
    </submittedName>
</protein>
<feature type="transmembrane region" description="Helical" evidence="6">
    <location>
        <begin position="529"/>
        <end position="548"/>
    </location>
</feature>
<dbReference type="CDD" id="cd07042">
    <property type="entry name" value="STAS_SulP_like_sulfate_transporter"/>
    <property type="match status" value="1"/>
</dbReference>
<dbReference type="InterPro" id="IPR001902">
    <property type="entry name" value="SLC26A/SulP_fam"/>
</dbReference>
<dbReference type="InterPro" id="IPR002645">
    <property type="entry name" value="STAS_dom"/>
</dbReference>
<dbReference type="InterPro" id="IPR011547">
    <property type="entry name" value="SLC26A/SulP_dom"/>
</dbReference>
<evidence type="ECO:0000259" key="7">
    <source>
        <dbReference type="PROSITE" id="PS50801"/>
    </source>
</evidence>
<dbReference type="Pfam" id="PF01740">
    <property type="entry name" value="STAS"/>
    <property type="match status" value="1"/>
</dbReference>
<feature type="transmembrane region" description="Helical" evidence="6">
    <location>
        <begin position="476"/>
        <end position="493"/>
    </location>
</feature>
<dbReference type="Gene3D" id="3.30.750.24">
    <property type="entry name" value="STAS domain"/>
    <property type="match status" value="1"/>
</dbReference>
<evidence type="ECO:0000256" key="3">
    <source>
        <dbReference type="ARBA" id="ARBA00022989"/>
    </source>
</evidence>
<feature type="transmembrane region" description="Helical" evidence="6">
    <location>
        <begin position="283"/>
        <end position="299"/>
    </location>
</feature>
<dbReference type="Proteomes" id="UP000283509">
    <property type="component" value="Unassembled WGS sequence"/>
</dbReference>
<keyword evidence="9" id="KW-1185">Reference proteome</keyword>
<feature type="transmembrane region" description="Helical" evidence="6">
    <location>
        <begin position="621"/>
        <end position="638"/>
    </location>
</feature>
<keyword evidence="3 6" id="KW-1133">Transmembrane helix</keyword>
<dbReference type="GO" id="GO:0016020">
    <property type="term" value="C:membrane"/>
    <property type="evidence" value="ECO:0007669"/>
    <property type="project" value="UniProtKB-SubCell"/>
</dbReference>
<dbReference type="EMBL" id="QCYY01001776">
    <property type="protein sequence ID" value="ROT75400.1"/>
    <property type="molecule type" value="Genomic_DNA"/>
</dbReference>
<feature type="compositionally biased region" description="Basic and acidic residues" evidence="5">
    <location>
        <begin position="774"/>
        <end position="795"/>
    </location>
</feature>
<feature type="transmembrane region" description="Helical" evidence="6">
    <location>
        <begin position="445"/>
        <end position="464"/>
    </location>
</feature>
<evidence type="ECO:0000256" key="6">
    <source>
        <dbReference type="SAM" id="Phobius"/>
    </source>
</evidence>
<evidence type="ECO:0000313" key="9">
    <source>
        <dbReference type="Proteomes" id="UP000283509"/>
    </source>
</evidence>
<reference evidence="8 9" key="1">
    <citation type="submission" date="2018-04" db="EMBL/GenBank/DDBJ databases">
        <authorList>
            <person name="Zhang X."/>
            <person name="Yuan J."/>
            <person name="Li F."/>
            <person name="Xiang J."/>
        </authorList>
    </citation>
    <scope>NUCLEOTIDE SEQUENCE [LARGE SCALE GENOMIC DNA]</scope>
    <source>
        <tissue evidence="8">Muscle</tissue>
    </source>
</reference>
<evidence type="ECO:0000256" key="4">
    <source>
        <dbReference type="ARBA" id="ARBA00023136"/>
    </source>
</evidence>
<name>A0A3R7QDQ3_PENVA</name>
<feature type="transmembrane region" description="Helical" evidence="6">
    <location>
        <begin position="658"/>
        <end position="687"/>
    </location>
</feature>
<sequence>MAILQSSRGTYGSALQAFRTGDLSGTSRFRLVLAVQGRAGRPVVASFCRSALSTGSDWGLSSYLLGPAGYERHGEGFWPLDSVAWRELKAEISRSKLVLLQPRDDEVRVSLRLGSSSFSCYEGSVTLTYIFPACASWRPSEGQALWEPEIMKKGERKKRNWILTKPSSFRSEAGTSATGDSSGMVCVVRPTLNVTQRCQNYHFDPGHSPGLREAIQTKAAETCSLSCGCLTSAVTARLPILSWLPAYKLRESLLGDVIAGVTVAIMHIPQGMAYALLANLPPINGIYMAFFPVLIYAFLGTSRHCSMVKVESGGNGEWEMEMEMGRERGIVGEECVKWKVEKRGTFAVVCLMTGKVVADLSTPEAANLEEDMANNSTMSGPSYSASQVAAMVSFMVGIWELIMGLLQLGSLSVFLSDMLVSGFTTGAAIHTYRDIIQQLLKSNPAAMVASMITIGALTFNNEVIKPKLREKTKIPIPIELIAVILGTVASYFGELSENYGIRIVGEIPTGLPEPEAPPFELLPKVVVDAFIITIVAYTISFSMAKIFAKKHNYEVDAAQELYSQSASNVFGSFFGCAPIAASLSRSLIQEAVGGVTQITSLISCSLLLLVLLFVGPVFEKLPNCVLSSIIVVALKGMFLQVNDLRKVWAISRADASIWIAAFLGVVIIDIDYGLMIGVLMSLVVLLFRGQKPSTAILGSIPNTDIYLDIKKYSSAVEIPSVCIFQFSGPLHFANSEYFRTQIFSMTGLDPNVIVSTKKALEKKQSKSNLTVKENGVHESAEKIPETSEEKPKDSISEKQLNGAARFIKGRFSNKKNKHVALALPEIKWLVLDMSKIIYLDSTGGKLIAQLRKEYNEAGITLILASVSESVLESLEKCGTLKTIATEQIFHSVHDAITVLLLLDQSAVSSSNCTKL</sequence>
<comment type="caution">
    <text evidence="8">The sequence shown here is derived from an EMBL/GenBank/DDBJ whole genome shotgun (WGS) entry which is preliminary data.</text>
</comment>
<feature type="domain" description="STAS" evidence="7">
    <location>
        <begin position="711"/>
        <end position="899"/>
    </location>
</feature>
<feature type="transmembrane region" description="Helical" evidence="6">
    <location>
        <begin position="388"/>
        <end position="409"/>
    </location>
</feature>
<evidence type="ECO:0000256" key="1">
    <source>
        <dbReference type="ARBA" id="ARBA00004141"/>
    </source>
</evidence>
<reference evidence="8 9" key="2">
    <citation type="submission" date="2019-01" db="EMBL/GenBank/DDBJ databases">
        <title>The decoding of complex shrimp genome reveals the adaptation for benthos swimmer, frequently molting mechanism and breeding impact on genome.</title>
        <authorList>
            <person name="Sun Y."/>
            <person name="Gao Y."/>
            <person name="Yu Y."/>
        </authorList>
    </citation>
    <scope>NUCLEOTIDE SEQUENCE [LARGE SCALE GENOMIC DNA]</scope>
    <source>
        <tissue evidence="8">Muscle</tissue>
    </source>
</reference>
<feature type="transmembrane region" description="Helical" evidence="6">
    <location>
        <begin position="594"/>
        <end position="614"/>
    </location>
</feature>